<evidence type="ECO:0000256" key="1">
    <source>
        <dbReference type="SAM" id="Coils"/>
    </source>
</evidence>
<organism evidence="3 4">
    <name type="scientific">bacterium (Candidatus Blackallbacteria) CG17_big_fil_post_rev_8_21_14_2_50_48_46</name>
    <dbReference type="NCBI Taxonomy" id="2014261"/>
    <lineage>
        <taxon>Bacteria</taxon>
        <taxon>Candidatus Blackallbacteria</taxon>
    </lineage>
</organism>
<sequence>MSFVNNSSSTGIQFIGSTSEAARIGKPASNPVTPATAPVVPQSTDQIAQSAGHEGQAKPVSFLDGSPKTLQVKQLLAQGKFDDLVPLLNSMNSRELADLHLTTQEINKIADGLGKGSLTASLPLIGSYTTEEQNAVQRLIKASNHLSVNQKVYLLKENIGPGAVLEYIQSARPADLKQLSVANRQMALSVLDPGSSIWGTVSGAATEVVSRRAIGGERIEDRLAGQILKSARNEKELHDLLGQLNQFSRDDATYHYVMSLSPQELNGLSDAMKKELLQHLVDTGVQLPLIHIDLNSIANLDETLNMTFKEHVQAARLLYTALTPQAQQSKEIQTIVSKSDALMQELSQLESAIKKDQAAGKLTQEKIQQYRQQAQSLQSKYPDNPQIKQKVQELLGTLTQLQAGLQQAAGSQVSVLKDLEQIRGSIKQYSNALQNSRKTLDQLKTSLPQAQQRLESSEQALLKHYETLIQSRKKFEGLEPRYGQVLQEMEAALQNPRTQKGKLAQLESLNQQLKQIEAQMDRQNQSYQSILAEVNSTGEALQTDITRYNQAAEQVNSRRQELQTQQTKLEHNLSNYQTQVSRLEKGVTQAKDQLQELKQAGAQAGDLASLETEITKIKTEIDAHKKSLASVQTDYTRYLGPEAEKLVQSQNSQSSEFKALEPKIEAAETSQGIIASIAQGIDDGYTYLKEKISQVLDGARSFVSDWQTRLSSGETISSANIQDFRKQLNTQIQELEARRQDSPEEVEAQIQALKALETSVNQLESQLKTSDQVAGELGQSLENLKTRQTQIQQELKATDEVIALSEQALKRNSEKITALQAEISQFQGELGNYSQDIMKLKVQLDARQKESAAAQQNYAEGKISGSDLSQKLKASEAAQISLKQKMESLFQAMQRVQGQMDVSIESLQAQQKSLGHEQTKLQNAIQKSESLRTELTQVKDSNLQKINTAQTTLQNLQSDAAKYPAIQKKAQELQTLVGTLGAKNQEIDSLIAGTNQTLVEVLPLNRALGAAGEKVQTLEAQFQSLKLTQLATTQQSLDHVSREFLKLQETAGSLRKEAEQLEYSLHNSQKPFAIQEMQTQIDQLIQKQGIPSAQVERLLQLKQDLESLRKTRQEGDLALSANRAVRQHHHSDYTAAQAAVSDVRAQVAAIESTLSQTESEVKAGQQDMLKMQQQMLEMRKQLGIHSGAYQERLERYEHLLKNGGNLSEKDVAELQTLEQELSGMEQDLANQSDTVREKLAGFNMLKAKINQQIDSLREKSQTLLTLRQNLSVSLNALKDSRANLATHQVSLQAQRDDLASRLSEIEAMLRTYPGTRELLEIRDQLRQELTETDQLLTQYHAELSQTDQDIHASEKLITGIDETLEKSRTIQEKLTLLILKLNDLIQQGEALEHDLNEMQETLKSQSSDEKATREHLEKGKTLPKPSPAASASPTAKAEKRPSPETSTALKSVQKFFDESLSGLIRQQKRNEEKRENEHQEKREEFIKVLEQQINASRQYDHSWKEKIEQQAELEKITELMIQKSFAGQNMPSGLNILGINTAAQEA</sequence>
<proteinExistence type="predicted"/>
<dbReference type="GO" id="GO:0000793">
    <property type="term" value="C:condensed chromosome"/>
    <property type="evidence" value="ECO:0007669"/>
    <property type="project" value="TreeGrafter"/>
</dbReference>
<dbReference type="SUPFAM" id="SSF57997">
    <property type="entry name" value="Tropomyosin"/>
    <property type="match status" value="1"/>
</dbReference>
<dbReference type="GO" id="GO:0000796">
    <property type="term" value="C:condensin complex"/>
    <property type="evidence" value="ECO:0007669"/>
    <property type="project" value="TreeGrafter"/>
</dbReference>
<name>A0A2M7FWZ2_9BACT</name>
<feature type="coiled-coil region" evidence="1">
    <location>
        <begin position="339"/>
        <end position="380"/>
    </location>
</feature>
<dbReference type="GO" id="GO:0003682">
    <property type="term" value="F:chromatin binding"/>
    <property type="evidence" value="ECO:0007669"/>
    <property type="project" value="TreeGrafter"/>
</dbReference>
<protein>
    <submittedName>
        <fullName evidence="3">Uncharacterized protein</fullName>
    </submittedName>
</protein>
<feature type="coiled-coil region" evidence="1">
    <location>
        <begin position="499"/>
        <end position="627"/>
    </location>
</feature>
<evidence type="ECO:0000313" key="3">
    <source>
        <dbReference type="EMBL" id="PIW13724.1"/>
    </source>
</evidence>
<feature type="coiled-coil region" evidence="1">
    <location>
        <begin position="419"/>
        <end position="460"/>
    </location>
</feature>
<evidence type="ECO:0000256" key="2">
    <source>
        <dbReference type="SAM" id="MobiDB-lite"/>
    </source>
</evidence>
<feature type="coiled-coil region" evidence="1">
    <location>
        <begin position="718"/>
        <end position="857"/>
    </location>
</feature>
<dbReference type="PANTHER" id="PTHR43941">
    <property type="entry name" value="STRUCTURAL MAINTENANCE OF CHROMOSOMES PROTEIN 2"/>
    <property type="match status" value="1"/>
</dbReference>
<reference evidence="3 4" key="1">
    <citation type="submission" date="2017-09" db="EMBL/GenBank/DDBJ databases">
        <title>Depth-based differentiation of microbial function through sediment-hosted aquifers and enrichment of novel symbionts in the deep terrestrial subsurface.</title>
        <authorList>
            <person name="Probst A.J."/>
            <person name="Ladd B."/>
            <person name="Jarett J.K."/>
            <person name="Geller-Mcgrath D.E."/>
            <person name="Sieber C.M."/>
            <person name="Emerson J.B."/>
            <person name="Anantharaman K."/>
            <person name="Thomas B.C."/>
            <person name="Malmstrom R."/>
            <person name="Stieglmeier M."/>
            <person name="Klingl A."/>
            <person name="Woyke T."/>
            <person name="Ryan C.M."/>
            <person name="Banfield J.F."/>
        </authorList>
    </citation>
    <scope>NUCLEOTIDE SEQUENCE [LARGE SCALE GENOMIC DNA]</scope>
    <source>
        <strain evidence="3">CG17_big_fil_post_rev_8_21_14_2_50_48_46</strain>
    </source>
</reference>
<dbReference type="EMBL" id="PFFQ01000066">
    <property type="protein sequence ID" value="PIW13724.1"/>
    <property type="molecule type" value="Genomic_DNA"/>
</dbReference>
<feature type="region of interest" description="Disordered" evidence="2">
    <location>
        <begin position="1399"/>
        <end position="1448"/>
    </location>
</feature>
<dbReference type="GO" id="GO:0000785">
    <property type="term" value="C:chromatin"/>
    <property type="evidence" value="ECO:0007669"/>
    <property type="project" value="TreeGrafter"/>
</dbReference>
<dbReference type="Proteomes" id="UP000231019">
    <property type="component" value="Unassembled WGS sequence"/>
</dbReference>
<feature type="compositionally biased region" description="Basic and acidic residues" evidence="2">
    <location>
        <begin position="1406"/>
        <end position="1420"/>
    </location>
</feature>
<feature type="coiled-coil region" evidence="1">
    <location>
        <begin position="1207"/>
        <end position="1234"/>
    </location>
</feature>
<dbReference type="Gene3D" id="1.10.287.1490">
    <property type="match status" value="2"/>
</dbReference>
<feature type="coiled-coil region" evidence="1">
    <location>
        <begin position="1140"/>
        <end position="1174"/>
    </location>
</feature>
<evidence type="ECO:0000313" key="4">
    <source>
        <dbReference type="Proteomes" id="UP000231019"/>
    </source>
</evidence>
<gene>
    <name evidence="3" type="ORF">COW36_23935</name>
</gene>
<comment type="caution">
    <text evidence="3">The sequence shown here is derived from an EMBL/GenBank/DDBJ whole genome shotgun (WGS) entry which is preliminary data.</text>
</comment>
<accession>A0A2M7FWZ2</accession>
<dbReference type="PANTHER" id="PTHR43941:SF1">
    <property type="entry name" value="STRUCTURAL MAINTENANCE OF CHROMOSOMES PROTEIN 2"/>
    <property type="match status" value="1"/>
</dbReference>
<keyword evidence="1" id="KW-0175">Coiled coil</keyword>